<dbReference type="Pfam" id="PF04375">
    <property type="entry name" value="HemX"/>
    <property type="match status" value="1"/>
</dbReference>
<comment type="caution">
    <text evidence="2">The sequence shown here is derived from an EMBL/GenBank/DDBJ whole genome shotgun (WGS) entry which is preliminary data.</text>
</comment>
<keyword evidence="1" id="KW-0472">Membrane</keyword>
<name>A0A229FWF8_9BURK</name>
<gene>
    <name evidence="2" type="ORF">AOC33_04545</name>
</gene>
<feature type="transmembrane region" description="Helical" evidence="1">
    <location>
        <begin position="24"/>
        <end position="42"/>
    </location>
</feature>
<organism evidence="2 3">
    <name type="scientific">Polynucleobacter cosmopolitanus</name>
    <dbReference type="NCBI Taxonomy" id="351345"/>
    <lineage>
        <taxon>Bacteria</taxon>
        <taxon>Pseudomonadati</taxon>
        <taxon>Pseudomonadota</taxon>
        <taxon>Betaproteobacteria</taxon>
        <taxon>Burkholderiales</taxon>
        <taxon>Burkholderiaceae</taxon>
        <taxon>Polynucleobacter</taxon>
    </lineage>
</organism>
<dbReference type="Proteomes" id="UP000215188">
    <property type="component" value="Unassembled WGS sequence"/>
</dbReference>
<dbReference type="RefSeq" id="WP_089515367.1">
    <property type="nucleotide sequence ID" value="NZ_NJGG01000001.1"/>
</dbReference>
<sequence length="235" mass="25783">MATDLDQVNTKTAKQVQSEALGKGLWRALWIAIAVCLLWLVIEGGFRLYHRPAQLDARVVELETQLSKVLTHEAEINLALKSSLENQKNLAPVANRLNQLLTQVAQLPMNALPVTGAPTVASHAGAQTVIQKVMAAIQSLGDQLMRIQVVGDVKDVAMTPAAQDLIRQQLRLHFLSARLAWLSQLPQASRDDLMQAEQLIAKHFQAQASSVVQIQKNISELRAEVSKSIPVNKGQ</sequence>
<dbReference type="AlphaFoldDB" id="A0A229FWF8"/>
<keyword evidence="1" id="KW-0812">Transmembrane</keyword>
<evidence type="ECO:0000256" key="1">
    <source>
        <dbReference type="SAM" id="Phobius"/>
    </source>
</evidence>
<reference evidence="2 3" key="1">
    <citation type="submission" date="2017-06" db="EMBL/GenBank/DDBJ databases">
        <title>Reclassification of a Polynucleobacter cosmopolitanus strain isolated from tropical Lake Victoria as Polynucleobacter victoriensis comb. nov.</title>
        <authorList>
            <person name="Hahn M.W."/>
        </authorList>
    </citation>
    <scope>NUCLEOTIDE SEQUENCE [LARGE SCALE GENOMIC DNA]</scope>
    <source>
        <strain evidence="2 3">MWH-MoIso2</strain>
    </source>
</reference>
<keyword evidence="3" id="KW-1185">Reference proteome</keyword>
<accession>A0A229FWF8</accession>
<keyword evidence="1" id="KW-1133">Transmembrane helix</keyword>
<proteinExistence type="predicted"/>
<dbReference type="EMBL" id="NJGG01000001">
    <property type="protein sequence ID" value="OXL16341.1"/>
    <property type="molecule type" value="Genomic_DNA"/>
</dbReference>
<evidence type="ECO:0000313" key="3">
    <source>
        <dbReference type="Proteomes" id="UP000215188"/>
    </source>
</evidence>
<dbReference type="InterPro" id="IPR007470">
    <property type="entry name" value="HemX"/>
</dbReference>
<evidence type="ECO:0000313" key="2">
    <source>
        <dbReference type="EMBL" id="OXL16341.1"/>
    </source>
</evidence>
<protein>
    <submittedName>
        <fullName evidence="2">Uncharacterized protein</fullName>
    </submittedName>
</protein>